<evidence type="ECO:0000313" key="3">
    <source>
        <dbReference type="Proteomes" id="UP001519460"/>
    </source>
</evidence>
<protein>
    <recommendedName>
        <fullName evidence="1">Dynein attachment factor N-terminal domain-containing protein</fullName>
    </recommendedName>
</protein>
<dbReference type="Proteomes" id="UP001519460">
    <property type="component" value="Unassembled WGS sequence"/>
</dbReference>
<dbReference type="AlphaFoldDB" id="A0ABD0M7P9"/>
<dbReference type="PANTHER" id="PTHR28572:SF1">
    <property type="entry name" value="COILED-COIL DOMAIN-CONTAINING PROTEIN 103"/>
    <property type="match status" value="1"/>
</dbReference>
<keyword evidence="3" id="KW-1185">Reference proteome</keyword>
<reference evidence="2 3" key="1">
    <citation type="journal article" date="2023" name="Sci. Data">
        <title>Genome assembly of the Korean intertidal mud-creeper Batillaria attramentaria.</title>
        <authorList>
            <person name="Patra A.K."/>
            <person name="Ho P.T."/>
            <person name="Jun S."/>
            <person name="Lee S.J."/>
            <person name="Kim Y."/>
            <person name="Won Y.J."/>
        </authorList>
    </citation>
    <scope>NUCLEOTIDE SEQUENCE [LARGE SCALE GENOMIC DNA]</scope>
    <source>
        <strain evidence="2">Wonlab-2016</strain>
    </source>
</reference>
<dbReference type="InterPro" id="IPR042422">
    <property type="entry name" value="CC103"/>
</dbReference>
<gene>
    <name evidence="2" type="ORF">BaRGS_00000930</name>
</gene>
<dbReference type="EMBL" id="JACVVK020000003">
    <property type="protein sequence ID" value="KAK7507965.1"/>
    <property type="molecule type" value="Genomic_DNA"/>
</dbReference>
<organism evidence="2 3">
    <name type="scientific">Batillaria attramentaria</name>
    <dbReference type="NCBI Taxonomy" id="370345"/>
    <lineage>
        <taxon>Eukaryota</taxon>
        <taxon>Metazoa</taxon>
        <taxon>Spiralia</taxon>
        <taxon>Lophotrochozoa</taxon>
        <taxon>Mollusca</taxon>
        <taxon>Gastropoda</taxon>
        <taxon>Caenogastropoda</taxon>
        <taxon>Sorbeoconcha</taxon>
        <taxon>Cerithioidea</taxon>
        <taxon>Batillariidae</taxon>
        <taxon>Batillaria</taxon>
    </lineage>
</organism>
<name>A0ABD0M7P9_9CAEN</name>
<dbReference type="InterPro" id="IPR031733">
    <property type="entry name" value="Dynein_attach_N"/>
</dbReference>
<feature type="domain" description="Dynein attachment factor N-terminal" evidence="1">
    <location>
        <begin position="8"/>
        <end position="79"/>
    </location>
</feature>
<dbReference type="Pfam" id="PF15867">
    <property type="entry name" value="Dynein_attach_N"/>
    <property type="match status" value="1"/>
</dbReference>
<evidence type="ECO:0000313" key="2">
    <source>
        <dbReference type="EMBL" id="KAK7507965.1"/>
    </source>
</evidence>
<sequence length="107" mass="12201">MSHDDDKLDFNKLQRELDAAVAMDAKYWRENDAKIRAVTEQKVATYDEFKDLVAASHLKPLDKGLHLDNIGGNTKQLWNSAAARHKPQTDVPRTQAQPAQVKKWVFT</sequence>
<evidence type="ECO:0000259" key="1">
    <source>
        <dbReference type="Pfam" id="PF15867"/>
    </source>
</evidence>
<dbReference type="PANTHER" id="PTHR28572">
    <property type="entry name" value="COILED-COIL DOMAIN-CONTAINING PROTEIN 103"/>
    <property type="match status" value="1"/>
</dbReference>
<proteinExistence type="predicted"/>
<accession>A0ABD0M7P9</accession>
<comment type="caution">
    <text evidence="2">The sequence shown here is derived from an EMBL/GenBank/DDBJ whole genome shotgun (WGS) entry which is preliminary data.</text>
</comment>